<protein>
    <submittedName>
        <fullName evidence="2">Porin</fullName>
    </submittedName>
</protein>
<sequence length="568" mass="61579">MTPPTFRRLPLVSALALALAAAAAPAQTPADPAAERAALQELRSTTLALIDLLVEQGLLSRAKADELLSKARPAATAAAPAWGAPPAQAPKVVRVPYLPETARAQMKEEIKNEILGTARDEGWTDGRRLPGWLKNVAIDGDLRVRGQAELFDSANIGAESFTVQSLLQDSPAWAPDLTNTQYNRGRLTARARLGATVKASDSVTAQVRVATGSTTGSPSSESVTLGNYGNRWSVGIDRGWIKWEPRQGWSLQAGRMGVPFDHSDLIWPADLGLDGVAGKGEIDLASGLYGFAVAGAFPLEEFANNRNDKWLYGGQIGLDWAPNGQWQLRGSIGLYDFQNVEGTVASSLPPVNQRAGTTPYLQSQYPAAVRQKGNTLINLNHPTCITTPSTPGCASSATWGLASRFRPVDLRLGVVARHFRPYELSLDLDVVKNTGFDTADISRRAGEDLSSLKAKTLGYQVRLGLGMPRLREPGDWQAHLAWRHFERDAWIDAFTDTAWHGGGTNYRGFSLGGEYAFDHQTTLGLRFISTRNLDDKVRYTDSSGQVSGNMSSATLRIDTLQIETNVRF</sequence>
<name>A0A940YFC2_9BURK</name>
<dbReference type="Proteomes" id="UP000676246">
    <property type="component" value="Unassembled WGS sequence"/>
</dbReference>
<accession>A0A940YFC2</accession>
<dbReference type="Pfam" id="PF16930">
    <property type="entry name" value="Porin_5"/>
    <property type="match status" value="1"/>
</dbReference>
<dbReference type="AlphaFoldDB" id="A0A940YFC2"/>
<dbReference type="EMBL" id="JAGQDD010000001">
    <property type="protein sequence ID" value="MBQ0928949.1"/>
    <property type="molecule type" value="Genomic_DNA"/>
</dbReference>
<evidence type="ECO:0000313" key="3">
    <source>
        <dbReference type="Proteomes" id="UP000676246"/>
    </source>
</evidence>
<evidence type="ECO:0000313" key="2">
    <source>
        <dbReference type="EMBL" id="MBQ0928949.1"/>
    </source>
</evidence>
<feature type="signal peptide" evidence="1">
    <location>
        <begin position="1"/>
        <end position="26"/>
    </location>
</feature>
<reference evidence="2 3" key="1">
    <citation type="submission" date="2021-04" db="EMBL/GenBank/DDBJ databases">
        <title>The genome sequence of Ideonella sp. 3Y2.</title>
        <authorList>
            <person name="Liu Y."/>
        </authorList>
    </citation>
    <scope>NUCLEOTIDE SEQUENCE [LARGE SCALE GENOMIC DNA]</scope>
    <source>
        <strain evidence="2 3">3Y2</strain>
    </source>
</reference>
<dbReference type="InterPro" id="IPR032638">
    <property type="entry name" value="Porin_5"/>
</dbReference>
<gene>
    <name evidence="2" type="ORF">KAK03_00525</name>
</gene>
<feature type="chain" id="PRO_5036976201" evidence="1">
    <location>
        <begin position="27"/>
        <end position="568"/>
    </location>
</feature>
<organism evidence="2 3">
    <name type="scientific">Ideonella alba</name>
    <dbReference type="NCBI Taxonomy" id="2824118"/>
    <lineage>
        <taxon>Bacteria</taxon>
        <taxon>Pseudomonadati</taxon>
        <taxon>Pseudomonadota</taxon>
        <taxon>Betaproteobacteria</taxon>
        <taxon>Burkholderiales</taxon>
        <taxon>Sphaerotilaceae</taxon>
        <taxon>Ideonella</taxon>
    </lineage>
</organism>
<keyword evidence="3" id="KW-1185">Reference proteome</keyword>
<keyword evidence="1" id="KW-0732">Signal</keyword>
<proteinExistence type="predicted"/>
<evidence type="ECO:0000256" key="1">
    <source>
        <dbReference type="SAM" id="SignalP"/>
    </source>
</evidence>
<dbReference type="RefSeq" id="WP_210851063.1">
    <property type="nucleotide sequence ID" value="NZ_JAGQDD010000001.1"/>
</dbReference>
<comment type="caution">
    <text evidence="2">The sequence shown here is derived from an EMBL/GenBank/DDBJ whole genome shotgun (WGS) entry which is preliminary data.</text>
</comment>